<dbReference type="Gene3D" id="3.40.50.880">
    <property type="match status" value="1"/>
</dbReference>
<dbReference type="SUPFAM" id="SSF50405">
    <property type="entry name" value="Actin-crosslinking proteins"/>
    <property type="match status" value="1"/>
</dbReference>
<proteinExistence type="predicted"/>
<comment type="caution">
    <text evidence="4">The sequence shown here is derived from an EMBL/GenBank/DDBJ whole genome shotgun (WGS) entry which is preliminary data.</text>
</comment>
<dbReference type="EMBL" id="PYBV01000046">
    <property type="protein sequence ID" value="PYC65386.1"/>
    <property type="molecule type" value="Genomic_DNA"/>
</dbReference>
<dbReference type="Pfam" id="PF06283">
    <property type="entry name" value="ThuA"/>
    <property type="match status" value="1"/>
</dbReference>
<dbReference type="Proteomes" id="UP000248333">
    <property type="component" value="Unassembled WGS sequence"/>
</dbReference>
<keyword evidence="4" id="KW-0378">Hydrolase</keyword>
<dbReference type="CDD" id="cd00257">
    <property type="entry name" value="beta-trefoil_FSCN-like"/>
    <property type="match status" value="1"/>
</dbReference>
<dbReference type="InterPro" id="IPR029010">
    <property type="entry name" value="ThuA-like"/>
</dbReference>
<dbReference type="GO" id="GO:0016787">
    <property type="term" value="F:hydrolase activity"/>
    <property type="evidence" value="ECO:0007669"/>
    <property type="project" value="UniProtKB-KW"/>
</dbReference>
<feature type="chain" id="PRO_5016359386" evidence="2">
    <location>
        <begin position="31"/>
        <end position="399"/>
    </location>
</feature>
<evidence type="ECO:0000256" key="1">
    <source>
        <dbReference type="SAM" id="MobiDB-lite"/>
    </source>
</evidence>
<organism evidence="4 5">
    <name type="scientific">Micromonospora arborensis</name>
    <dbReference type="NCBI Taxonomy" id="2116518"/>
    <lineage>
        <taxon>Bacteria</taxon>
        <taxon>Bacillati</taxon>
        <taxon>Actinomycetota</taxon>
        <taxon>Actinomycetes</taxon>
        <taxon>Micromonosporales</taxon>
        <taxon>Micromonosporaceae</taxon>
        <taxon>Micromonospora</taxon>
    </lineage>
</organism>
<name>A0A318NFG9_9ACTN</name>
<evidence type="ECO:0000313" key="4">
    <source>
        <dbReference type="EMBL" id="PYC65386.1"/>
    </source>
</evidence>
<evidence type="ECO:0000256" key="2">
    <source>
        <dbReference type="SAM" id="SignalP"/>
    </source>
</evidence>
<keyword evidence="2" id="KW-0732">Signal</keyword>
<dbReference type="RefSeq" id="WP_110567353.1">
    <property type="nucleotide sequence ID" value="NZ_PYBV01000046.1"/>
</dbReference>
<evidence type="ECO:0000259" key="3">
    <source>
        <dbReference type="Pfam" id="PF06283"/>
    </source>
</evidence>
<dbReference type="InterPro" id="IPR029062">
    <property type="entry name" value="Class_I_gatase-like"/>
</dbReference>
<feature type="domain" description="ThuA-like" evidence="3">
    <location>
        <begin position="35"/>
        <end position="244"/>
    </location>
</feature>
<dbReference type="OrthoDB" id="9816308at2"/>
<evidence type="ECO:0000313" key="5">
    <source>
        <dbReference type="Proteomes" id="UP000248333"/>
    </source>
</evidence>
<dbReference type="AlphaFoldDB" id="A0A318NFG9"/>
<dbReference type="PANTHER" id="PTHR40469">
    <property type="entry name" value="SECRETED GLYCOSYL HYDROLASE"/>
    <property type="match status" value="1"/>
</dbReference>
<dbReference type="SUPFAM" id="SSF52317">
    <property type="entry name" value="Class I glutamine amidotransferase-like"/>
    <property type="match status" value="1"/>
</dbReference>
<feature type="signal peptide" evidence="2">
    <location>
        <begin position="1"/>
        <end position="30"/>
    </location>
</feature>
<feature type="region of interest" description="Disordered" evidence="1">
    <location>
        <begin position="251"/>
        <end position="274"/>
    </location>
</feature>
<accession>A0A318NFG9</accession>
<dbReference type="InterPro" id="IPR008999">
    <property type="entry name" value="Actin-crosslinking"/>
</dbReference>
<gene>
    <name evidence="4" type="ORF">C7C45_28930</name>
</gene>
<dbReference type="PANTHER" id="PTHR40469:SF2">
    <property type="entry name" value="GALACTOSE-BINDING DOMAIN-LIKE SUPERFAMILY PROTEIN"/>
    <property type="match status" value="1"/>
</dbReference>
<dbReference type="Gene3D" id="2.80.10.50">
    <property type="match status" value="1"/>
</dbReference>
<protein>
    <submittedName>
        <fullName evidence="4">Glycosyl hydrolase</fullName>
    </submittedName>
</protein>
<sequence>MRSRSRLLGLVTGVAVLLAGLVALPTQASAAPLTKVLVFSKTAGFRHSSIPNGIAAIQQLGSANGFTVTATEDAGQFTTSNLAQYQAVVFMSTTGDVLNASQQTAFESYIAAGGGYVGVHAAADTEYSWPWYGSLVGAWFDSHPAIQTATVKIEDRTNPSTAHLPSTWSRSDEWYNYRTNPRSSARVLASLDESSYSGGNMSGDHPITWCKAYGGGRAWYTGLGHTEASYTDPNFTRMLLGGLQVAAGSVSADCSPRTTTPPTTPPPTPAGSTLKARANNQYVSAPNATTALIANKTSVGTSERFDLVNLANGNVALRAKSNGQFVAAENAGASALIANRASAGAWETFQLVRNSDGTVSLRATVNNRYVAADNGGASPLIANRTTIGQWEKFDLVTTS</sequence>
<keyword evidence="5" id="KW-1185">Reference proteome</keyword>
<reference evidence="4 5" key="1">
    <citation type="submission" date="2018-03" db="EMBL/GenBank/DDBJ databases">
        <title>Bioinformatic expansion and discovery of thiopeptide antibiotics.</title>
        <authorList>
            <person name="Schwalen C.J."/>
            <person name="Hudson G.A."/>
            <person name="Mitchell D.A."/>
        </authorList>
    </citation>
    <scope>NUCLEOTIDE SEQUENCE [LARGE SCALE GENOMIC DNA]</scope>
    <source>
        <strain evidence="4 5">NRRL 8041</strain>
    </source>
</reference>